<evidence type="ECO:0000313" key="1">
    <source>
        <dbReference type="EMBL" id="KAJ8955754.1"/>
    </source>
</evidence>
<organism evidence="1 2">
    <name type="scientific">Aromia moschata</name>
    <dbReference type="NCBI Taxonomy" id="1265417"/>
    <lineage>
        <taxon>Eukaryota</taxon>
        <taxon>Metazoa</taxon>
        <taxon>Ecdysozoa</taxon>
        <taxon>Arthropoda</taxon>
        <taxon>Hexapoda</taxon>
        <taxon>Insecta</taxon>
        <taxon>Pterygota</taxon>
        <taxon>Neoptera</taxon>
        <taxon>Endopterygota</taxon>
        <taxon>Coleoptera</taxon>
        <taxon>Polyphaga</taxon>
        <taxon>Cucujiformia</taxon>
        <taxon>Chrysomeloidea</taxon>
        <taxon>Cerambycidae</taxon>
        <taxon>Cerambycinae</taxon>
        <taxon>Callichromatini</taxon>
        <taxon>Aromia</taxon>
    </lineage>
</organism>
<sequence length="175" mass="19890">MGPHHTMMPLFVSIWIEFFPKPNNIADLQERIREEIGKITPQMLHNVRDETYHRLGCCQQAGYVSAMAVHVDFDVSVQFFVQDLPQTEGFAVGHHPRDLEWSTLQFFNGGWVVVSLGLLVEPSTHLRRLCHSSPFGLDGLEPPKTDKNIDKSGKLIREDRRLSTRGLAEITGIDK</sequence>
<evidence type="ECO:0000313" key="2">
    <source>
        <dbReference type="Proteomes" id="UP001162162"/>
    </source>
</evidence>
<gene>
    <name evidence="1" type="ORF">NQ318_008628</name>
</gene>
<name>A0AAV8YW36_9CUCU</name>
<protein>
    <submittedName>
        <fullName evidence="1">Uncharacterized protein</fullName>
    </submittedName>
</protein>
<accession>A0AAV8YW36</accession>
<dbReference type="Proteomes" id="UP001162162">
    <property type="component" value="Unassembled WGS sequence"/>
</dbReference>
<dbReference type="AlphaFoldDB" id="A0AAV8YW36"/>
<dbReference type="EMBL" id="JAPWTK010000036">
    <property type="protein sequence ID" value="KAJ8955754.1"/>
    <property type="molecule type" value="Genomic_DNA"/>
</dbReference>
<proteinExistence type="predicted"/>
<comment type="caution">
    <text evidence="1">The sequence shown here is derived from an EMBL/GenBank/DDBJ whole genome shotgun (WGS) entry which is preliminary data.</text>
</comment>
<reference evidence="1" key="1">
    <citation type="journal article" date="2023" name="Insect Mol. Biol.">
        <title>Genome sequencing provides insights into the evolution of gene families encoding plant cell wall-degrading enzymes in longhorned beetles.</title>
        <authorList>
            <person name="Shin N.R."/>
            <person name="Okamura Y."/>
            <person name="Kirsch R."/>
            <person name="Pauchet Y."/>
        </authorList>
    </citation>
    <scope>NUCLEOTIDE SEQUENCE</scope>
    <source>
        <strain evidence="1">AMC_N1</strain>
    </source>
</reference>
<keyword evidence="2" id="KW-1185">Reference proteome</keyword>